<dbReference type="InterPro" id="IPR036971">
    <property type="entry name" value="PDEase_catalytic_dom_sf"/>
</dbReference>
<keyword evidence="5" id="KW-0472">Membrane</keyword>
<comment type="similarity">
    <text evidence="3">Belongs to the cyclic nucleotide phosphodiesterase family.</text>
</comment>
<gene>
    <name evidence="7" type="ORF">BpHYR1_041000</name>
</gene>
<feature type="transmembrane region" description="Helical" evidence="5">
    <location>
        <begin position="166"/>
        <end position="183"/>
    </location>
</feature>
<dbReference type="InterPro" id="IPR003607">
    <property type="entry name" value="HD/PDEase_dom"/>
</dbReference>
<dbReference type="PROSITE" id="PS00126">
    <property type="entry name" value="PDEASE_I_1"/>
    <property type="match status" value="1"/>
</dbReference>
<evidence type="ECO:0000313" key="7">
    <source>
        <dbReference type="EMBL" id="RNA15771.1"/>
    </source>
</evidence>
<dbReference type="Proteomes" id="UP000276133">
    <property type="component" value="Unassembled WGS sequence"/>
</dbReference>
<evidence type="ECO:0000256" key="3">
    <source>
        <dbReference type="RuleBase" id="RU363067"/>
    </source>
</evidence>
<evidence type="ECO:0000259" key="6">
    <source>
        <dbReference type="PROSITE" id="PS51845"/>
    </source>
</evidence>
<keyword evidence="1 3" id="KW-0479">Metal-binding</keyword>
<dbReference type="OrthoDB" id="189220at2759"/>
<evidence type="ECO:0000256" key="4">
    <source>
        <dbReference type="SAM" id="MobiDB-lite"/>
    </source>
</evidence>
<organism evidence="7 8">
    <name type="scientific">Brachionus plicatilis</name>
    <name type="common">Marine rotifer</name>
    <name type="synonym">Brachionus muelleri</name>
    <dbReference type="NCBI Taxonomy" id="10195"/>
    <lineage>
        <taxon>Eukaryota</taxon>
        <taxon>Metazoa</taxon>
        <taxon>Spiralia</taxon>
        <taxon>Gnathifera</taxon>
        <taxon>Rotifera</taxon>
        <taxon>Eurotatoria</taxon>
        <taxon>Monogononta</taxon>
        <taxon>Pseudotrocha</taxon>
        <taxon>Ploima</taxon>
        <taxon>Brachionidae</taxon>
        <taxon>Brachionus</taxon>
    </lineage>
</organism>
<evidence type="ECO:0000256" key="2">
    <source>
        <dbReference type="ARBA" id="ARBA00022801"/>
    </source>
</evidence>
<dbReference type="SUPFAM" id="SSF109604">
    <property type="entry name" value="HD-domain/PDEase-like"/>
    <property type="match status" value="1"/>
</dbReference>
<feature type="transmembrane region" description="Helical" evidence="5">
    <location>
        <begin position="104"/>
        <end position="125"/>
    </location>
</feature>
<accession>A0A3M7QXC6</accession>
<feature type="transmembrane region" description="Helical" evidence="5">
    <location>
        <begin position="137"/>
        <end position="159"/>
    </location>
</feature>
<dbReference type="GO" id="GO:0004114">
    <property type="term" value="F:3',5'-cyclic-nucleotide phosphodiesterase activity"/>
    <property type="evidence" value="ECO:0007669"/>
    <property type="project" value="InterPro"/>
</dbReference>
<comment type="caution">
    <text evidence="7">The sequence shown here is derived from an EMBL/GenBank/DDBJ whole genome shotgun (WGS) entry which is preliminary data.</text>
</comment>
<dbReference type="InterPro" id="IPR002073">
    <property type="entry name" value="PDEase_catalytic_dom"/>
</dbReference>
<dbReference type="GO" id="GO:0046872">
    <property type="term" value="F:metal ion binding"/>
    <property type="evidence" value="ECO:0007669"/>
    <property type="project" value="UniProtKB-KW"/>
</dbReference>
<keyword evidence="8" id="KW-1185">Reference proteome</keyword>
<evidence type="ECO:0000256" key="5">
    <source>
        <dbReference type="SAM" id="Phobius"/>
    </source>
</evidence>
<feature type="compositionally biased region" description="Polar residues" evidence="4">
    <location>
        <begin position="514"/>
        <end position="526"/>
    </location>
</feature>
<dbReference type="PROSITE" id="PS51845">
    <property type="entry name" value="PDEASE_I_2"/>
    <property type="match status" value="1"/>
</dbReference>
<dbReference type="GO" id="GO:0007165">
    <property type="term" value="P:signal transduction"/>
    <property type="evidence" value="ECO:0007669"/>
    <property type="project" value="InterPro"/>
</dbReference>
<dbReference type="Gene3D" id="1.10.1300.10">
    <property type="entry name" value="3'5'-cyclic nucleotide phosphodiesterase, catalytic domain"/>
    <property type="match status" value="1"/>
</dbReference>
<evidence type="ECO:0000313" key="8">
    <source>
        <dbReference type="Proteomes" id="UP000276133"/>
    </source>
</evidence>
<dbReference type="STRING" id="10195.A0A3M7QXC6"/>
<feature type="domain" description="PDEase" evidence="6">
    <location>
        <begin position="597"/>
        <end position="1010"/>
    </location>
</feature>
<dbReference type="Pfam" id="PF00233">
    <property type="entry name" value="PDEase_I"/>
    <property type="match status" value="1"/>
</dbReference>
<evidence type="ECO:0000256" key="1">
    <source>
        <dbReference type="ARBA" id="ARBA00022723"/>
    </source>
</evidence>
<feature type="transmembrane region" description="Helical" evidence="5">
    <location>
        <begin position="74"/>
        <end position="92"/>
    </location>
</feature>
<feature type="transmembrane region" description="Helical" evidence="5">
    <location>
        <begin position="39"/>
        <end position="68"/>
    </location>
</feature>
<keyword evidence="5" id="KW-1133">Transmembrane helix</keyword>
<dbReference type="CDD" id="cd00077">
    <property type="entry name" value="HDc"/>
    <property type="match status" value="1"/>
</dbReference>
<dbReference type="EMBL" id="REGN01004893">
    <property type="protein sequence ID" value="RNA15771.1"/>
    <property type="molecule type" value="Genomic_DNA"/>
</dbReference>
<feature type="transmembrane region" description="Helical" evidence="5">
    <location>
        <begin position="195"/>
        <end position="211"/>
    </location>
</feature>
<keyword evidence="2 3" id="KW-0378">Hydrolase</keyword>
<dbReference type="AlphaFoldDB" id="A0A3M7QXC6"/>
<proteinExistence type="inferred from homology"/>
<protein>
    <recommendedName>
        <fullName evidence="3">Phosphodiesterase</fullName>
        <ecNumber evidence="3">3.1.4.-</ecNumber>
    </recommendedName>
</protein>
<comment type="cofactor">
    <cofactor evidence="3">
        <name>a divalent metal cation</name>
        <dbReference type="ChEBI" id="CHEBI:60240"/>
    </cofactor>
    <text evidence="3">Binds 2 divalent metal cations per subunit. Site 1 may preferentially bind zinc ions, while site 2 has a preference for magnesium and/or manganese ions.</text>
</comment>
<keyword evidence="5" id="KW-0812">Transmembrane</keyword>
<dbReference type="EC" id="3.1.4.-" evidence="3"/>
<name>A0A3M7QXC6_BRAPC</name>
<reference evidence="7 8" key="1">
    <citation type="journal article" date="2018" name="Sci. Rep.">
        <title>Genomic signatures of local adaptation to the degree of environmental predictability in rotifers.</title>
        <authorList>
            <person name="Franch-Gras L."/>
            <person name="Hahn C."/>
            <person name="Garcia-Roger E.M."/>
            <person name="Carmona M.J."/>
            <person name="Serra M."/>
            <person name="Gomez A."/>
        </authorList>
    </citation>
    <scope>NUCLEOTIDE SEQUENCE [LARGE SCALE GENOMIC DNA]</scope>
    <source>
        <strain evidence="7">HYR1</strain>
    </source>
</reference>
<feature type="region of interest" description="Disordered" evidence="4">
    <location>
        <begin position="514"/>
        <end position="545"/>
    </location>
</feature>
<dbReference type="PANTHER" id="PTHR11347">
    <property type="entry name" value="CYCLIC NUCLEOTIDE PHOSPHODIESTERASE"/>
    <property type="match status" value="1"/>
</dbReference>
<sequence>MEEPLNDQDKKEFFTKKILAECKDFLDHKFELNRSNIQFMAVSILVAASLIHTASLTFIYLPAIVLYITNLTRLFMTVFCIFSFYTWLNLIFGHKIDLNDKKIFILFLIGIISEFCIQVFMFHVSTSEADLAIASTFLSNIRIVVIVSLFCTLISYYLNYSLTKENVIYILLISSTRFFGSVYLSDTIPSSICSYFIYLCALGGILFSFFIKNSLMINDNLNLCNIQISFTKKCHDNWNSLNCRLSNGVLKHASKRDEKCILLKNDTDSSNLENNVSDASFNENLLKSNRTRRKLSNSSLLNKRRTSLPTSIGQFKSDKENSRGSQSSLITEVERIVDCCLENSDTATIESYSKCMERIKIMINRPLNKLFDQKKQTLEAKLNKSLNTKLSSNKFSSEITGFKSEQYLNDLKKVNEINSLSVEEDCQESNHSKTKLRRSLPLPSQKRFLGYSTTTSATGLPIDLPPSRQRSISVVCCSNNYEKLLNNLLSANETSHDPKKQILTPKIIFDDDIITNSPDSSNQVKTSDYESGESPTNSDYNSDTDKLNLKDNQEIVSYHHSICSQKLEQIREEYNNGEKKNHANNSEMGNHKKSIDDELLWQTEDLKYLELLNYLHDWNFPIFKFYEKSNQNVISQMAYKIFDEVGLFKSFDIPITPFIRYFTALERGYIDLPYHNKIHAADVLHACYFLTTQAVPGLIQINDSVKITNDRIPLNPYQYSLKFSLSNSEVYGCTGANFTPLELLALYCAAAMHDYEHPGRNNQFLVSINSPLALLYNDRSVLENHHASSSWLLLKSNPKFNFLTGLDANEWKKFRFLILENILATDLSKHFSIIAEFNLKANINPKRTGILQKSIIPFDFDSGIDWTSESDRLLCSQMILKLADINAPLKDKELHVQWTHRIVQEFYQQGDEELSRGMTISPFMDRRKPQVAKLQENFIQNLVGTLCSAYTHSGLLPGVLIEESDSTDDSDAESSSNRKSYKQRPKIFYSVLLSNIKSNYDMWREIVRQEQLTNK</sequence>
<dbReference type="InterPro" id="IPR023174">
    <property type="entry name" value="PDEase_CS"/>
</dbReference>